<feature type="chain" id="PRO_5046616263" description="BACON domain-containing protein" evidence="1">
    <location>
        <begin position="26"/>
        <end position="1170"/>
    </location>
</feature>
<sequence>MKEQLNHLYRFFILIILAITLQACGSDTPDPKAGFSISADTSRINFTHEVNEESSQSFSVSVNYTGNGLLLGYAPDIQAVPWLKFYTENVSDTSATVIVELSNIENYPADFYQTTIRLSTGDANSAALVHHDIDVSLLISNLLSFSATLGESEVSAQTLDLSLDSADWTFSSDVDWLTVEALTTEGITTLTVVPNLSEFTQAGLYQGNITITENSSGDIDTIPVELGIDNLYLVPSKTTISFTKTLNIQSLEQTVKISTNSIDAVNWQANSNQPWLIINKLTADSLHISVDPSIIPTDELSSAIVSINAIDNPFVINAEIPVSLYFSELETKNTIIEETTLNNNALISAIDKPYFYTSVDNELRTYHQYTGELIETLTVSPSDSVLEQLILHPNGKILLAKADVTVTNEDESTTTTTHRYKINLDNNSAIELSETTIEYEPLKFVSFAGRHFVVTQTLEFANENLERLFWDTENITAISNVDQASETEALYVIDASNSTFKRITARVNDFTTSRIIPEISAEYRPESLPENEVIASFIVSDDETSLFMINDTTEWITFDGENYTDKGLLTQAENSTALAVNKDNRGNIAFTRFDPAAGMGMVVDIYNLQGERKNTIVTGGQVSQATAITHDNKKIVLQTNTQVELINLDNIAISDANLEFTSTFGDTTINEQTITLENISENWQATSNASWLILTPNLQDEDISLTVEIDTAQISNWGLFTGVISILDLDSGDNIQVVVTLAIDEVRLFANYPALAFDQQADRSLLTQTVTVQTNKVSNIPWQATTNSSWITLNENLNDNTLTVTVDPNMVTNNGTHYGEIILSPTSIDESLSGKISVSFTKGDYDSTQQSEISIEGVTPNTLGVTLDPLRPYIYVAQLDKIDVYNLIDGNKVTSISSPLANIELTNLVIHPDGSIMLASNVETYLDDEGVEQTKVNHYQIDLTDFSISQLDSELIDLSYRPNKIIVVDGKAIVVSQAMEYANMALEVQFWDTSNAFLTTTMHKVPNKNSLLAYNGNITSIIDNDISINVFAEKMINATTVAAYTNINFLTYGLPNITTSTDGTQLYTANLGSEWATLTNEAYSDNGVLPSFQTVSTITVVTDSADNSYVYRKSFINGYGEAHTLTQYDSQQQQLDYSAYTSGSNNAFISPTYHRLIHFVDDKLVMDFMQ</sequence>
<dbReference type="SUPFAM" id="SSF82171">
    <property type="entry name" value="DPP6 N-terminal domain-like"/>
    <property type="match status" value="1"/>
</dbReference>
<feature type="signal peptide" evidence="1">
    <location>
        <begin position="1"/>
        <end position="25"/>
    </location>
</feature>
<organism evidence="3 4">
    <name type="scientific">Thalassotalea profundi</name>
    <dbReference type="NCBI Taxonomy" id="2036687"/>
    <lineage>
        <taxon>Bacteria</taxon>
        <taxon>Pseudomonadati</taxon>
        <taxon>Pseudomonadota</taxon>
        <taxon>Gammaproteobacteria</taxon>
        <taxon>Alteromonadales</taxon>
        <taxon>Colwelliaceae</taxon>
        <taxon>Thalassotalea</taxon>
    </lineage>
</organism>
<dbReference type="EMBL" id="BNAH01000005">
    <property type="protein sequence ID" value="GHE87145.1"/>
    <property type="molecule type" value="Genomic_DNA"/>
</dbReference>
<dbReference type="Gene3D" id="2.60.40.10">
    <property type="entry name" value="Immunoglobulins"/>
    <property type="match status" value="1"/>
</dbReference>
<reference evidence="4" key="1">
    <citation type="journal article" date="2019" name="Int. J. Syst. Evol. Microbiol.">
        <title>The Global Catalogue of Microorganisms (GCM) 10K type strain sequencing project: providing services to taxonomists for standard genome sequencing and annotation.</title>
        <authorList>
            <consortium name="The Broad Institute Genomics Platform"/>
            <consortium name="The Broad Institute Genome Sequencing Center for Infectious Disease"/>
            <person name="Wu L."/>
            <person name="Ma J."/>
        </authorList>
    </citation>
    <scope>NUCLEOTIDE SEQUENCE [LARGE SCALE GENOMIC DNA]</scope>
    <source>
        <strain evidence="4">CGMCC 1.15922</strain>
    </source>
</reference>
<gene>
    <name evidence="3" type="ORF">GCM10011501_15590</name>
</gene>
<dbReference type="InterPro" id="IPR024361">
    <property type="entry name" value="BACON"/>
</dbReference>
<feature type="domain" description="BACON" evidence="2">
    <location>
        <begin position="237"/>
        <end position="282"/>
    </location>
</feature>
<evidence type="ECO:0000259" key="2">
    <source>
        <dbReference type="Pfam" id="PF19190"/>
    </source>
</evidence>
<evidence type="ECO:0000313" key="4">
    <source>
        <dbReference type="Proteomes" id="UP000626370"/>
    </source>
</evidence>
<keyword evidence="4" id="KW-1185">Reference proteome</keyword>
<keyword evidence="1" id="KW-0732">Signal</keyword>
<accession>A0ABQ3IMX5</accession>
<dbReference type="SUPFAM" id="SSF63829">
    <property type="entry name" value="Calcium-dependent phosphotriesterase"/>
    <property type="match status" value="1"/>
</dbReference>
<name>A0ABQ3IMX5_9GAMM</name>
<comment type="caution">
    <text evidence="3">The sequence shown here is derived from an EMBL/GenBank/DDBJ whole genome shotgun (WGS) entry which is preliminary data.</text>
</comment>
<proteinExistence type="predicted"/>
<dbReference type="RefSeq" id="WP_189377702.1">
    <property type="nucleotide sequence ID" value="NZ_BNAH01000005.1"/>
</dbReference>
<dbReference type="Pfam" id="PF19190">
    <property type="entry name" value="BACON_2"/>
    <property type="match status" value="2"/>
</dbReference>
<evidence type="ECO:0000313" key="3">
    <source>
        <dbReference type="EMBL" id="GHE87145.1"/>
    </source>
</evidence>
<feature type="domain" description="BACON" evidence="2">
    <location>
        <begin position="651"/>
        <end position="708"/>
    </location>
</feature>
<evidence type="ECO:0000256" key="1">
    <source>
        <dbReference type="SAM" id="SignalP"/>
    </source>
</evidence>
<protein>
    <recommendedName>
        <fullName evidence="2">BACON domain-containing protein</fullName>
    </recommendedName>
</protein>
<dbReference type="PROSITE" id="PS51257">
    <property type="entry name" value="PROKAR_LIPOPROTEIN"/>
    <property type="match status" value="1"/>
</dbReference>
<dbReference type="InterPro" id="IPR013783">
    <property type="entry name" value="Ig-like_fold"/>
</dbReference>
<dbReference type="Proteomes" id="UP000626370">
    <property type="component" value="Unassembled WGS sequence"/>
</dbReference>